<dbReference type="Proteomes" id="UP000190831">
    <property type="component" value="Chromosome C"/>
</dbReference>
<sequence>MTNSKSVYERKSFSKQEWKDYVLESSLPFDANGASTDRRSNTISLNNRPCVEPSIPHLLLNYFIVMSYEESSIRMAKELGYIRNNKDAAEFNKIYKIRDRAYIRELIKKGMVLKAIDEINSKFGVEVLENLTTDSSSKKRSNEEDLHFKLLLLNLIEMIRKHHQSSKTEENSNKFILELIEYSQDKLALKAGSNKKYMKELELVMTLLLFPMEPSQGSHSKSNINLPKSLKNLYSLSLRSKIADLVNRKLLESMHPQILSSSNNGLFPDLIGLKKSQKDLYNYNGLLKASSKDTISAEFTATNLGELKDAPEGPLGAKRWSNNDWRSTTALMKEQNAQNDANTNTLDSGTGLKYEAKLIQAMKVWAWCENQLHSSDIGVPRVEGGI</sequence>
<dbReference type="InterPro" id="IPR024964">
    <property type="entry name" value="CTLH/CRA"/>
</dbReference>
<proteinExistence type="predicted"/>
<dbReference type="InterPro" id="IPR013144">
    <property type="entry name" value="CRA_dom"/>
</dbReference>
<protein>
    <submittedName>
        <fullName evidence="2">LAFE_0C10748g1_1</fullName>
    </submittedName>
</protein>
<feature type="domain" description="CTLH" evidence="1">
    <location>
        <begin position="96"/>
        <end position="166"/>
    </location>
</feature>
<organism evidence="2 3">
    <name type="scientific">Lachancea fermentati</name>
    <name type="common">Zygosaccharomyces fermentati</name>
    <dbReference type="NCBI Taxonomy" id="4955"/>
    <lineage>
        <taxon>Eukaryota</taxon>
        <taxon>Fungi</taxon>
        <taxon>Dikarya</taxon>
        <taxon>Ascomycota</taxon>
        <taxon>Saccharomycotina</taxon>
        <taxon>Saccharomycetes</taxon>
        <taxon>Saccharomycetales</taxon>
        <taxon>Saccharomycetaceae</taxon>
        <taxon>Lachancea</taxon>
    </lineage>
</organism>
<reference evidence="2 3" key="1">
    <citation type="submission" date="2016-03" db="EMBL/GenBank/DDBJ databases">
        <authorList>
            <person name="Devillers H."/>
        </authorList>
    </citation>
    <scope>NUCLEOTIDE SEQUENCE [LARGE SCALE GENOMIC DNA]</scope>
    <source>
        <strain evidence="2">CBS 6772</strain>
    </source>
</reference>
<dbReference type="STRING" id="4955.A0A1G4MA41"/>
<dbReference type="PROSITE" id="PS50897">
    <property type="entry name" value="CTLH"/>
    <property type="match status" value="1"/>
</dbReference>
<dbReference type="SMART" id="SM00668">
    <property type="entry name" value="CTLH"/>
    <property type="match status" value="1"/>
</dbReference>
<gene>
    <name evidence="2" type="ORF">LAFE_0C10748G</name>
</gene>
<dbReference type="PANTHER" id="PTHR12864">
    <property type="entry name" value="RAN BINDING PROTEIN 9-RELATED"/>
    <property type="match status" value="1"/>
</dbReference>
<evidence type="ECO:0000313" key="2">
    <source>
        <dbReference type="EMBL" id="SCW00733.1"/>
    </source>
</evidence>
<dbReference type="Pfam" id="PF10607">
    <property type="entry name" value="CTLH"/>
    <property type="match status" value="1"/>
</dbReference>
<dbReference type="AlphaFoldDB" id="A0A1G4MA41"/>
<dbReference type="OrthoDB" id="2415936at2759"/>
<dbReference type="EMBL" id="LT598485">
    <property type="protein sequence ID" value="SCW00733.1"/>
    <property type="molecule type" value="Genomic_DNA"/>
</dbReference>
<name>A0A1G4MA41_LACFM</name>
<dbReference type="SMART" id="SM00757">
    <property type="entry name" value="CRA"/>
    <property type="match status" value="1"/>
</dbReference>
<dbReference type="OMA" id="LWCWCEN"/>
<evidence type="ECO:0000313" key="3">
    <source>
        <dbReference type="Proteomes" id="UP000190831"/>
    </source>
</evidence>
<accession>A0A1G4MA41</accession>
<evidence type="ECO:0000259" key="1">
    <source>
        <dbReference type="PROSITE" id="PS50897"/>
    </source>
</evidence>
<keyword evidence="3" id="KW-1185">Reference proteome</keyword>
<dbReference type="InterPro" id="IPR050618">
    <property type="entry name" value="Ubq-SigPath_Reg"/>
</dbReference>
<dbReference type="InterPro" id="IPR006595">
    <property type="entry name" value="CTLH_C"/>
</dbReference>